<feature type="domain" description="Major facilitator superfamily (MFS) profile" evidence="7">
    <location>
        <begin position="18"/>
        <end position="518"/>
    </location>
</feature>
<organism evidence="8 9">
    <name type="scientific">Rhodanobacter humi</name>
    <dbReference type="NCBI Taxonomy" id="1888173"/>
    <lineage>
        <taxon>Bacteria</taxon>
        <taxon>Pseudomonadati</taxon>
        <taxon>Pseudomonadota</taxon>
        <taxon>Gammaproteobacteria</taxon>
        <taxon>Lysobacterales</taxon>
        <taxon>Rhodanobacteraceae</taxon>
        <taxon>Rhodanobacter</taxon>
    </lineage>
</organism>
<comment type="subcellular location">
    <subcellularLocation>
        <location evidence="1">Membrane</location>
        <topology evidence="1">Multi-pass membrane protein</topology>
    </subcellularLocation>
</comment>
<name>A0ABV4AV38_9GAMM</name>
<proteinExistence type="predicted"/>
<reference evidence="8 9" key="1">
    <citation type="submission" date="2024-07" db="EMBL/GenBank/DDBJ databases">
        <title>Molecular mechanisms and environmental adaptations of flagellar loss and biofilm growth of Rhodanobacter under environmental stress.</title>
        <authorList>
            <person name="Chen M."/>
        </authorList>
    </citation>
    <scope>NUCLEOTIDE SEQUENCE [LARGE SCALE GENOMIC DNA]</scope>
    <source>
        <strain evidence="8 9">RS22</strain>
    </source>
</reference>
<dbReference type="Gene3D" id="1.20.1250.20">
    <property type="entry name" value="MFS general substrate transporter like domains"/>
    <property type="match status" value="1"/>
</dbReference>
<dbReference type="PANTHER" id="PTHR42718">
    <property type="entry name" value="MAJOR FACILITATOR SUPERFAMILY MULTIDRUG TRANSPORTER MFSC"/>
    <property type="match status" value="1"/>
</dbReference>
<evidence type="ECO:0000256" key="6">
    <source>
        <dbReference type="SAM" id="Phobius"/>
    </source>
</evidence>
<dbReference type="Pfam" id="PF07690">
    <property type="entry name" value="MFS_1"/>
    <property type="match status" value="1"/>
</dbReference>
<keyword evidence="5 6" id="KW-0472">Membrane</keyword>
<dbReference type="PANTHER" id="PTHR42718:SF9">
    <property type="entry name" value="MAJOR FACILITATOR SUPERFAMILY MULTIDRUG TRANSPORTER MFSC"/>
    <property type="match status" value="1"/>
</dbReference>
<dbReference type="InterPro" id="IPR020846">
    <property type="entry name" value="MFS_dom"/>
</dbReference>
<dbReference type="EMBL" id="JBGBPY010000001">
    <property type="protein sequence ID" value="MEY2184258.1"/>
    <property type="molecule type" value="Genomic_DNA"/>
</dbReference>
<evidence type="ECO:0000259" key="7">
    <source>
        <dbReference type="PROSITE" id="PS50850"/>
    </source>
</evidence>
<feature type="transmembrane region" description="Helical" evidence="6">
    <location>
        <begin position="343"/>
        <end position="361"/>
    </location>
</feature>
<keyword evidence="9" id="KW-1185">Reference proteome</keyword>
<comment type="caution">
    <text evidence="8">The sequence shown here is derived from an EMBL/GenBank/DDBJ whole genome shotgun (WGS) entry which is preliminary data.</text>
</comment>
<dbReference type="InterPro" id="IPR011701">
    <property type="entry name" value="MFS"/>
</dbReference>
<evidence type="ECO:0000256" key="4">
    <source>
        <dbReference type="ARBA" id="ARBA00022989"/>
    </source>
</evidence>
<evidence type="ECO:0000256" key="2">
    <source>
        <dbReference type="ARBA" id="ARBA00022448"/>
    </source>
</evidence>
<evidence type="ECO:0000256" key="3">
    <source>
        <dbReference type="ARBA" id="ARBA00022692"/>
    </source>
</evidence>
<feature type="transmembrane region" description="Helical" evidence="6">
    <location>
        <begin position="237"/>
        <end position="255"/>
    </location>
</feature>
<feature type="transmembrane region" description="Helical" evidence="6">
    <location>
        <begin position="17"/>
        <end position="42"/>
    </location>
</feature>
<gene>
    <name evidence="8" type="ORF">AB7878_17735</name>
</gene>
<feature type="transmembrane region" description="Helical" evidence="6">
    <location>
        <begin position="145"/>
        <end position="166"/>
    </location>
</feature>
<accession>A0ABV4AV38</accession>
<evidence type="ECO:0000256" key="1">
    <source>
        <dbReference type="ARBA" id="ARBA00004141"/>
    </source>
</evidence>
<feature type="transmembrane region" description="Helical" evidence="6">
    <location>
        <begin position="313"/>
        <end position="331"/>
    </location>
</feature>
<evidence type="ECO:0000313" key="9">
    <source>
        <dbReference type="Proteomes" id="UP001562159"/>
    </source>
</evidence>
<keyword evidence="3 6" id="KW-0812">Transmembrane</keyword>
<keyword evidence="2" id="KW-0813">Transport</keyword>
<evidence type="ECO:0000256" key="5">
    <source>
        <dbReference type="ARBA" id="ARBA00023136"/>
    </source>
</evidence>
<protein>
    <submittedName>
        <fullName evidence="8">MFS transporter</fullName>
    </submittedName>
</protein>
<feature type="transmembrane region" description="Helical" evidence="6">
    <location>
        <begin position="276"/>
        <end position="301"/>
    </location>
</feature>
<evidence type="ECO:0000313" key="8">
    <source>
        <dbReference type="EMBL" id="MEY2184258.1"/>
    </source>
</evidence>
<feature type="transmembrane region" description="Helical" evidence="6">
    <location>
        <begin position="172"/>
        <end position="192"/>
    </location>
</feature>
<feature type="transmembrane region" description="Helical" evidence="6">
    <location>
        <begin position="105"/>
        <end position="124"/>
    </location>
</feature>
<keyword evidence="4 6" id="KW-1133">Transmembrane helix</keyword>
<feature type="transmembrane region" description="Helical" evidence="6">
    <location>
        <begin position="367"/>
        <end position="386"/>
    </location>
</feature>
<dbReference type="Proteomes" id="UP001562159">
    <property type="component" value="Unassembled WGS sequence"/>
</dbReference>
<dbReference type="InterPro" id="IPR036259">
    <property type="entry name" value="MFS_trans_sf"/>
</dbReference>
<dbReference type="SUPFAM" id="SSF103473">
    <property type="entry name" value="MFS general substrate transporter"/>
    <property type="match status" value="1"/>
</dbReference>
<feature type="transmembrane region" description="Helical" evidence="6">
    <location>
        <begin position="54"/>
        <end position="71"/>
    </location>
</feature>
<dbReference type="PROSITE" id="PS50850">
    <property type="entry name" value="MFS"/>
    <property type="match status" value="1"/>
</dbReference>
<sequence length="518" mass="55978">MNAVASPQPAAVAPGRLIYLTIFVLSFVDFLQSGMTAFAAGPIMGEVGITPEDFSLVAAAYAAVAILMISMQRWFVERFGGRPCIQGALVVLMVGDALSAGSSDFATFLAGRLVMAVGGGALFTSSRMIIHHCLAGPRRFAGVKALASSVALGIAAAPWLAAVMVSNATWNAIYWLLAAVAALAFVLAGLTLPREALLPSGQQRAEPDPWQQFLLVGGSFMLLYALQRLYYDYYGDRGWTLLLLGAAVAALLIYARRQHTTERPLLALRHMLHARYVAGVLLFMFGYLMLGANNYVIPVMLQRTLGYSWETVGHFQALGFLFAMLTWLVMSRALPRWPAPRKFLVVGFLSLAGFGWLMGRLTLSANLWLHILPALALYSVFLLTVLPTAAMQTFRQLEFDEAVFSNGQQLKNMLGQAGIAFGITLATLGQQWRTAVHYGVLNTWITPDAPRYVDAVRHVQAALAGTLGAGPATQVATASVARQLAQQAALLANIDHFHALELLGLSGIVVTLVQRVLR</sequence>